<dbReference type="STRING" id="54.SAMN02745121_07482"/>
<evidence type="ECO:0000313" key="2">
    <source>
        <dbReference type="EMBL" id="SFF20070.1"/>
    </source>
</evidence>
<dbReference type="RefSeq" id="WP_211302378.1">
    <property type="nucleotide sequence ID" value="NZ_FOMX01000034.1"/>
</dbReference>
<feature type="region of interest" description="Disordered" evidence="1">
    <location>
        <begin position="1"/>
        <end position="24"/>
    </location>
</feature>
<organism evidence="2 3">
    <name type="scientific">Nannocystis exedens</name>
    <dbReference type="NCBI Taxonomy" id="54"/>
    <lineage>
        <taxon>Bacteria</taxon>
        <taxon>Pseudomonadati</taxon>
        <taxon>Myxococcota</taxon>
        <taxon>Polyangia</taxon>
        <taxon>Nannocystales</taxon>
        <taxon>Nannocystaceae</taxon>
        <taxon>Nannocystis</taxon>
    </lineage>
</organism>
<gene>
    <name evidence="2" type="ORF">SAMN02745121_07482</name>
</gene>
<evidence type="ECO:0008006" key="4">
    <source>
        <dbReference type="Google" id="ProtNLM"/>
    </source>
</evidence>
<dbReference type="EMBL" id="FOMX01000034">
    <property type="protein sequence ID" value="SFF20070.1"/>
    <property type="molecule type" value="Genomic_DNA"/>
</dbReference>
<feature type="compositionally biased region" description="Polar residues" evidence="1">
    <location>
        <begin position="7"/>
        <end position="19"/>
    </location>
</feature>
<protein>
    <recommendedName>
        <fullName evidence="4">DUF3606 domain-containing protein</fullName>
    </recommendedName>
</protein>
<dbReference type="Pfam" id="PF12244">
    <property type="entry name" value="DUF3606"/>
    <property type="match status" value="1"/>
</dbReference>
<keyword evidence="3" id="KW-1185">Reference proteome</keyword>
<accession>A0A1I2GSL0</accession>
<evidence type="ECO:0000313" key="3">
    <source>
        <dbReference type="Proteomes" id="UP000199400"/>
    </source>
</evidence>
<reference evidence="3" key="1">
    <citation type="submission" date="2016-10" db="EMBL/GenBank/DDBJ databases">
        <authorList>
            <person name="Varghese N."/>
            <person name="Submissions S."/>
        </authorList>
    </citation>
    <scope>NUCLEOTIDE SEQUENCE [LARGE SCALE GENOMIC DNA]</scope>
    <source>
        <strain evidence="3">ATCC 25963</strain>
    </source>
</reference>
<evidence type="ECO:0000256" key="1">
    <source>
        <dbReference type="SAM" id="MobiDB-lite"/>
    </source>
</evidence>
<proteinExistence type="predicted"/>
<sequence>MAKLSNAVGTMSDDPNINGPQDRKTINIHQEHEVRTWTRTLGTTPEKLREAVQAVGTSVERVREYLTSNR</sequence>
<dbReference type="InterPro" id="IPR022037">
    <property type="entry name" value="DUF3606"/>
</dbReference>
<dbReference type="Proteomes" id="UP000199400">
    <property type="component" value="Unassembled WGS sequence"/>
</dbReference>
<name>A0A1I2GSL0_9BACT</name>
<dbReference type="AlphaFoldDB" id="A0A1I2GSL0"/>